<accession>A0A1F7W7X5</accession>
<evidence type="ECO:0000313" key="2">
    <source>
        <dbReference type="Proteomes" id="UP000176501"/>
    </source>
</evidence>
<gene>
    <name evidence="1" type="ORF">A2304_03730</name>
</gene>
<dbReference type="EMBL" id="MGFE01000022">
    <property type="protein sequence ID" value="OGL98194.1"/>
    <property type="molecule type" value="Genomic_DNA"/>
</dbReference>
<evidence type="ECO:0000313" key="1">
    <source>
        <dbReference type="EMBL" id="OGL98194.1"/>
    </source>
</evidence>
<organism evidence="1 2">
    <name type="scientific">Candidatus Uhrbacteria bacterium RIFOXYB2_FULL_57_15</name>
    <dbReference type="NCBI Taxonomy" id="1802422"/>
    <lineage>
        <taxon>Bacteria</taxon>
        <taxon>Candidatus Uhriibacteriota</taxon>
    </lineage>
</organism>
<name>A0A1F7W7X5_9BACT</name>
<comment type="caution">
    <text evidence="1">The sequence shown here is derived from an EMBL/GenBank/DDBJ whole genome shotgun (WGS) entry which is preliminary data.</text>
</comment>
<reference evidence="1 2" key="1">
    <citation type="journal article" date="2016" name="Nat. Commun.">
        <title>Thousands of microbial genomes shed light on interconnected biogeochemical processes in an aquifer system.</title>
        <authorList>
            <person name="Anantharaman K."/>
            <person name="Brown C.T."/>
            <person name="Hug L.A."/>
            <person name="Sharon I."/>
            <person name="Castelle C.J."/>
            <person name="Probst A.J."/>
            <person name="Thomas B.C."/>
            <person name="Singh A."/>
            <person name="Wilkins M.J."/>
            <person name="Karaoz U."/>
            <person name="Brodie E.L."/>
            <person name="Williams K.H."/>
            <person name="Hubbard S.S."/>
            <person name="Banfield J.F."/>
        </authorList>
    </citation>
    <scope>NUCLEOTIDE SEQUENCE [LARGE SCALE GENOMIC DNA]</scope>
</reference>
<protein>
    <recommendedName>
        <fullName evidence="3">POTRA domain-containing protein</fullName>
    </recommendedName>
</protein>
<proteinExistence type="predicted"/>
<sequence>MRSRNHFRVLQRKRYAAHRFSNPYFRREKKQNWKAIFILSAIILLLLGGVRWIFGAQRFSVTSVRLNGNETISSDQLSGKVWGELNRRRALFFRAGNRFLFDENRLRAALSSAYAFETLNIDLVCEWVGPGECAMSIDVKEKTSQLLWQVGGRVFLADIQGIVIRELTDVELEEWRAADSPSPEPLSDGTILTPTPPNPLKRLPLFVDVNATPIEIGNTVLSKEEVANLFVFHKRLEEMDIPFTQTNIDRLAGKWMAVRTEAGYDILFDAAGDVDAQMRNLVVLLRDTIKDQSTLEYIDLRFGDHVYYK</sequence>
<dbReference type="AlphaFoldDB" id="A0A1F7W7X5"/>
<evidence type="ECO:0008006" key="3">
    <source>
        <dbReference type="Google" id="ProtNLM"/>
    </source>
</evidence>
<dbReference type="Proteomes" id="UP000176501">
    <property type="component" value="Unassembled WGS sequence"/>
</dbReference>